<name>A0A232LQG1_9EURO</name>
<dbReference type="OrthoDB" id="5273928at2759"/>
<gene>
    <name evidence="1" type="ORF">Egran_05898</name>
</gene>
<sequence>MASRRYDWNSGLVYTETEMAPAVGFSNGPSWVHESPFLHQSRLITSELGAPTLKQLAMKQMLSDQRNLTPALFSNVPWRIASHLWDYLHENGNRTMYMWKLLSTAYPTEFWKASAYWQERVTPVMPIKDYLGLVNDDSVNWGVALTLATEFATIPELVQIANVKNVVALEISTQWPHLISDEDNTQITSLADRIIRTWSELSQTSRAFKHIKILKLYGQQHLTGLTFEYLDSFPSLSALVVGDCKGMISKPVKRLAATYGWETEKRPRLERRDEDVGFDESATVYRCYRGIVGRNEQKQASVDQDIPILDFQIGPRYPRSSASVVTVFLREPSSDVEAANSVRKRKWTSNIGTEPRLKERKPVMKNVQGKDIKDLLAEFS</sequence>
<dbReference type="AlphaFoldDB" id="A0A232LQG1"/>
<evidence type="ECO:0000313" key="1">
    <source>
        <dbReference type="EMBL" id="OXV06334.1"/>
    </source>
</evidence>
<keyword evidence="2" id="KW-1185">Reference proteome</keyword>
<evidence type="ECO:0000313" key="2">
    <source>
        <dbReference type="Proteomes" id="UP000243515"/>
    </source>
</evidence>
<protein>
    <submittedName>
        <fullName evidence="1">Uncharacterized protein</fullName>
    </submittedName>
</protein>
<comment type="caution">
    <text evidence="1">The sequence shown here is derived from an EMBL/GenBank/DDBJ whole genome shotgun (WGS) entry which is preliminary data.</text>
</comment>
<dbReference type="EMBL" id="NPHW01005866">
    <property type="protein sequence ID" value="OXV06334.1"/>
    <property type="molecule type" value="Genomic_DNA"/>
</dbReference>
<reference evidence="1 2" key="1">
    <citation type="journal article" date="2015" name="Environ. Microbiol.">
        <title>Metagenome sequence of Elaphomyces granulatus from sporocarp tissue reveals Ascomycota ectomycorrhizal fingerprints of genome expansion and a Proteobacteria-rich microbiome.</title>
        <authorList>
            <person name="Quandt C.A."/>
            <person name="Kohler A."/>
            <person name="Hesse C.N."/>
            <person name="Sharpton T.J."/>
            <person name="Martin F."/>
            <person name="Spatafora J.W."/>
        </authorList>
    </citation>
    <scope>NUCLEOTIDE SEQUENCE [LARGE SCALE GENOMIC DNA]</scope>
    <source>
        <strain evidence="1 2">OSC145934</strain>
    </source>
</reference>
<organism evidence="1 2">
    <name type="scientific">Elaphomyces granulatus</name>
    <dbReference type="NCBI Taxonomy" id="519963"/>
    <lineage>
        <taxon>Eukaryota</taxon>
        <taxon>Fungi</taxon>
        <taxon>Dikarya</taxon>
        <taxon>Ascomycota</taxon>
        <taxon>Pezizomycotina</taxon>
        <taxon>Eurotiomycetes</taxon>
        <taxon>Eurotiomycetidae</taxon>
        <taxon>Eurotiales</taxon>
        <taxon>Elaphomycetaceae</taxon>
        <taxon>Elaphomyces</taxon>
    </lineage>
</organism>
<proteinExistence type="predicted"/>
<accession>A0A232LQG1</accession>
<dbReference type="Proteomes" id="UP000243515">
    <property type="component" value="Unassembled WGS sequence"/>
</dbReference>